<gene>
    <name evidence="3" type="ORF">LAFE_0E02058G</name>
</gene>
<feature type="region of interest" description="Disordered" evidence="2">
    <location>
        <begin position="26"/>
        <end position="182"/>
    </location>
</feature>
<evidence type="ECO:0000256" key="2">
    <source>
        <dbReference type="SAM" id="MobiDB-lite"/>
    </source>
</evidence>
<keyword evidence="1" id="KW-0175">Coiled coil</keyword>
<feature type="compositionally biased region" description="Polar residues" evidence="2">
    <location>
        <begin position="52"/>
        <end position="69"/>
    </location>
</feature>
<dbReference type="STRING" id="4955.A0A1G4MCF7"/>
<keyword evidence="4" id="KW-1185">Reference proteome</keyword>
<reference evidence="4" key="1">
    <citation type="submission" date="2016-03" db="EMBL/GenBank/DDBJ databases">
        <authorList>
            <person name="Devillers H."/>
        </authorList>
    </citation>
    <scope>NUCLEOTIDE SEQUENCE [LARGE SCALE GENOMIC DNA]</scope>
</reference>
<dbReference type="OrthoDB" id="4064247at2759"/>
<dbReference type="OMA" id="HISYMRS"/>
<feature type="compositionally biased region" description="Acidic residues" evidence="2">
    <location>
        <begin position="34"/>
        <end position="51"/>
    </location>
</feature>
<feature type="coiled-coil region" evidence="1">
    <location>
        <begin position="394"/>
        <end position="551"/>
    </location>
</feature>
<evidence type="ECO:0000256" key="1">
    <source>
        <dbReference type="SAM" id="Coils"/>
    </source>
</evidence>
<feature type="compositionally biased region" description="Polar residues" evidence="2">
    <location>
        <begin position="171"/>
        <end position="182"/>
    </location>
</feature>
<dbReference type="AlphaFoldDB" id="A0A1G4MCF7"/>
<proteinExistence type="predicted"/>
<dbReference type="Proteomes" id="UP000190831">
    <property type="component" value="Chromosome E"/>
</dbReference>
<evidence type="ECO:0000313" key="3">
    <source>
        <dbReference type="EMBL" id="SCW01546.1"/>
    </source>
</evidence>
<name>A0A1G4MCF7_LACFM</name>
<sequence length="759" mass="88034">MPLLTAKHYEEGRHIQQTVDEFNPYNLQNYTIRDDDEITSSDEYDEEENEDPNSQSWLESGARATTASQVDDGESGKIRRPRSASPFKKSLSSLFKRSSGSDEETHEKREPSREPESSKEPDTVLSFISKEDSSDTISNSTRFWRSWKHRNHKHDEEKRSKITPKSKEGSNSETTPTCTDVSLTRRGSNMAKLLDLELQVEEDDLENIKVNKASEKDLGPNISDSTTAETPETKKELDYIEPCEPSSSLREFCDGFENNTDLASDEVRMPSPLTPVDDVVVWKKDKLSFGAEQYRHVFQNSNAYAAGLTKFDEMKVDRRSKTYANFSIVLQLLEGTKDEISDLRSLLELSDDILVLARRISRKASKLSDENSQFELRLKTLTKYQKEDPNAYEIEQKNAKINELELELSNTKEKYETSLEDLYSSRKELKATREELIQARHTVDDNEQLINTLRTDLQKEQTNLKSVEETCKNDLKLKADEADKNLTDFNNVKEELSSLTMKYKNLEFDHQLVKEQHESSRDRLCDLVHSLTEHESIERQLREKVTQLETNSVKSDNKISDLKRANGRIQQDYHRERRKVLDLRKDLKLLTSQLELIGCHKDEALQFMAQLMMSYRSILSADTMTECDTYLQSLNSNTLFNNMMFDPNTSLNEQLLKEQGEEERLRVITFYRQFAKVQLLDQVVAKHISYMRSNSFLSQQLRGLRKQLQDNEEYIARLLKDCKTQRTLISKQDEKIVQLKKVNSNHRSKDKGLNDRNIV</sequence>
<accession>A0A1G4MCF7</accession>
<feature type="compositionally biased region" description="Basic and acidic residues" evidence="2">
    <location>
        <begin position="99"/>
        <end position="122"/>
    </location>
</feature>
<feature type="region of interest" description="Disordered" evidence="2">
    <location>
        <begin position="216"/>
        <end position="236"/>
    </location>
</feature>
<organism evidence="3 4">
    <name type="scientific">Lachancea fermentati</name>
    <name type="common">Zygosaccharomyces fermentati</name>
    <dbReference type="NCBI Taxonomy" id="4955"/>
    <lineage>
        <taxon>Eukaryota</taxon>
        <taxon>Fungi</taxon>
        <taxon>Dikarya</taxon>
        <taxon>Ascomycota</taxon>
        <taxon>Saccharomycotina</taxon>
        <taxon>Saccharomycetes</taxon>
        <taxon>Saccharomycetales</taxon>
        <taxon>Saccharomycetaceae</taxon>
        <taxon>Lachancea</taxon>
    </lineage>
</organism>
<evidence type="ECO:0000313" key="4">
    <source>
        <dbReference type="Proteomes" id="UP000190831"/>
    </source>
</evidence>
<dbReference type="EMBL" id="LT598488">
    <property type="protein sequence ID" value="SCW01546.1"/>
    <property type="molecule type" value="Genomic_DNA"/>
</dbReference>
<feature type="compositionally biased region" description="Low complexity" evidence="2">
    <location>
        <begin position="83"/>
        <end position="98"/>
    </location>
</feature>
<protein>
    <submittedName>
        <fullName evidence="3">LAFE_0E02058g1_1</fullName>
    </submittedName>
</protein>
<feature type="compositionally biased region" description="Basic and acidic residues" evidence="2">
    <location>
        <begin position="153"/>
        <end position="170"/>
    </location>
</feature>